<sequence length="78" mass="8796">MRRRGPGGTTRLPRDGEISGVDYNFVSIEEFFSLEESGALLESGKFKGEDFLRQRRTVIEAAVRRMHFCPGSSRGSRT</sequence>
<keyword evidence="2" id="KW-0472">Membrane</keyword>
<dbReference type="GO" id="GO:0005737">
    <property type="term" value="C:cytoplasm"/>
    <property type="evidence" value="ECO:0007669"/>
    <property type="project" value="TreeGrafter"/>
</dbReference>
<evidence type="ECO:0000313" key="4">
    <source>
        <dbReference type="EMBL" id="KPP58718.1"/>
    </source>
</evidence>
<evidence type="ECO:0000256" key="2">
    <source>
        <dbReference type="ARBA" id="ARBA00023136"/>
    </source>
</evidence>
<evidence type="ECO:0000256" key="1">
    <source>
        <dbReference type="ARBA" id="ARBA00004170"/>
    </source>
</evidence>
<dbReference type="Gene3D" id="3.30.63.10">
    <property type="entry name" value="Guanylate Kinase phosphate binding domain"/>
    <property type="match status" value="1"/>
</dbReference>
<feature type="domain" description="Guanylate kinase-like" evidence="3">
    <location>
        <begin position="9"/>
        <end position="78"/>
    </location>
</feature>
<dbReference type="InterPro" id="IPR008145">
    <property type="entry name" value="GK/Ca_channel_bsu"/>
</dbReference>
<protein>
    <recommendedName>
        <fullName evidence="3">Guanylate kinase-like domain-containing protein</fullName>
    </recommendedName>
</protein>
<dbReference type="Pfam" id="PF00625">
    <property type="entry name" value="Guanylate_kin"/>
    <property type="match status" value="1"/>
</dbReference>
<dbReference type="GO" id="GO:0005911">
    <property type="term" value="C:cell-cell junction"/>
    <property type="evidence" value="ECO:0007669"/>
    <property type="project" value="TreeGrafter"/>
</dbReference>
<dbReference type="PANTHER" id="PTHR10316">
    <property type="entry name" value="MEMBRANE ASSOCIATED GUANYLATE KINASE-RELATED"/>
    <property type="match status" value="1"/>
</dbReference>
<organism evidence="4 5">
    <name type="scientific">Scleropages formosus</name>
    <name type="common">Asian bonytongue</name>
    <name type="synonym">Osteoglossum formosum</name>
    <dbReference type="NCBI Taxonomy" id="113540"/>
    <lineage>
        <taxon>Eukaryota</taxon>
        <taxon>Metazoa</taxon>
        <taxon>Chordata</taxon>
        <taxon>Craniata</taxon>
        <taxon>Vertebrata</taxon>
        <taxon>Euteleostomi</taxon>
        <taxon>Actinopterygii</taxon>
        <taxon>Neopterygii</taxon>
        <taxon>Teleostei</taxon>
        <taxon>Osteoglossocephala</taxon>
        <taxon>Osteoglossomorpha</taxon>
        <taxon>Osteoglossiformes</taxon>
        <taxon>Osteoglossidae</taxon>
        <taxon>Scleropages</taxon>
    </lineage>
</organism>
<reference evidence="4 5" key="1">
    <citation type="submission" date="2015-08" db="EMBL/GenBank/DDBJ databases">
        <title>The genome of the Asian arowana (Scleropages formosus).</title>
        <authorList>
            <person name="Tan M.H."/>
            <person name="Gan H.M."/>
            <person name="Croft L.J."/>
            <person name="Austin C.M."/>
        </authorList>
    </citation>
    <scope>NUCLEOTIDE SEQUENCE [LARGE SCALE GENOMIC DNA]</scope>
    <source>
        <strain evidence="4">Aro1</strain>
    </source>
</reference>
<dbReference type="AlphaFoldDB" id="A0A0P7XZP5"/>
<dbReference type="EMBL" id="JARO02013377">
    <property type="protein sequence ID" value="KPP58718.1"/>
    <property type="molecule type" value="Genomic_DNA"/>
</dbReference>
<comment type="subcellular location">
    <subcellularLocation>
        <location evidence="1">Membrane</location>
        <topology evidence="1">Peripheral membrane protein</topology>
    </subcellularLocation>
</comment>
<dbReference type="SUPFAM" id="SSF52540">
    <property type="entry name" value="P-loop containing nucleoside triphosphate hydrolases"/>
    <property type="match status" value="1"/>
</dbReference>
<dbReference type="PANTHER" id="PTHR10316:SF41">
    <property type="entry name" value="MAGI FAMILY MEMBER, X-LINKED A-RELATED"/>
    <property type="match status" value="1"/>
</dbReference>
<comment type="caution">
    <text evidence="4">The sequence shown here is derived from an EMBL/GenBank/DDBJ whole genome shotgun (WGS) entry which is preliminary data.</text>
</comment>
<gene>
    <name evidence="4" type="ORF">Z043_123430</name>
</gene>
<dbReference type="PROSITE" id="PS00856">
    <property type="entry name" value="GUANYLATE_KINASE_1"/>
    <property type="match status" value="1"/>
</dbReference>
<dbReference type="InterPro" id="IPR027417">
    <property type="entry name" value="P-loop_NTPase"/>
</dbReference>
<evidence type="ECO:0000259" key="3">
    <source>
        <dbReference type="PROSITE" id="PS50052"/>
    </source>
</evidence>
<name>A0A0P7XZP5_SCLFO</name>
<dbReference type="InterPro" id="IPR020590">
    <property type="entry name" value="Guanylate_kinase_CS"/>
</dbReference>
<evidence type="ECO:0000313" key="5">
    <source>
        <dbReference type="Proteomes" id="UP000034805"/>
    </source>
</evidence>
<dbReference type="GO" id="GO:0016020">
    <property type="term" value="C:membrane"/>
    <property type="evidence" value="ECO:0007669"/>
    <property type="project" value="UniProtKB-SubCell"/>
</dbReference>
<accession>A0A0P7XZP5</accession>
<dbReference type="Proteomes" id="UP000034805">
    <property type="component" value="Unassembled WGS sequence"/>
</dbReference>
<dbReference type="PROSITE" id="PS50052">
    <property type="entry name" value="GUANYLATE_KINASE_2"/>
    <property type="match status" value="1"/>
</dbReference>
<dbReference type="InterPro" id="IPR008144">
    <property type="entry name" value="Guanylate_kin-like_dom"/>
</dbReference>
<proteinExistence type="predicted"/>
<dbReference type="GO" id="GO:0007165">
    <property type="term" value="P:signal transduction"/>
    <property type="evidence" value="ECO:0007669"/>
    <property type="project" value="TreeGrafter"/>
</dbReference>